<dbReference type="PROSITE" id="PS51186">
    <property type="entry name" value="GNAT"/>
    <property type="match status" value="1"/>
</dbReference>
<dbReference type="AlphaFoldDB" id="A0A7J6UDR3"/>
<evidence type="ECO:0000259" key="3">
    <source>
        <dbReference type="PROSITE" id="PS51186"/>
    </source>
</evidence>
<dbReference type="InterPro" id="IPR016181">
    <property type="entry name" value="Acyl_CoA_acyltransferase"/>
</dbReference>
<proteinExistence type="predicted"/>
<dbReference type="SUPFAM" id="SSF55729">
    <property type="entry name" value="Acyl-CoA N-acyltransferases (Nat)"/>
    <property type="match status" value="2"/>
</dbReference>
<keyword evidence="5" id="KW-1185">Reference proteome</keyword>
<dbReference type="EMBL" id="JABANO010004327">
    <property type="protein sequence ID" value="KAF4755357.1"/>
    <property type="molecule type" value="Genomic_DNA"/>
</dbReference>
<name>A0A7J6UDR3_PEROL</name>
<protein>
    <recommendedName>
        <fullName evidence="3">N-acetyltransferase domain-containing protein</fullName>
    </recommendedName>
</protein>
<dbReference type="Proteomes" id="UP000553632">
    <property type="component" value="Unassembled WGS sequence"/>
</dbReference>
<dbReference type="InterPro" id="IPR000182">
    <property type="entry name" value="GNAT_dom"/>
</dbReference>
<keyword evidence="2" id="KW-0012">Acyltransferase</keyword>
<evidence type="ECO:0000313" key="4">
    <source>
        <dbReference type="EMBL" id="KAF4755357.1"/>
    </source>
</evidence>
<dbReference type="CDD" id="cd04301">
    <property type="entry name" value="NAT_SF"/>
    <property type="match status" value="1"/>
</dbReference>
<dbReference type="Pfam" id="PF00583">
    <property type="entry name" value="Acetyltransf_1"/>
    <property type="match status" value="1"/>
</dbReference>
<evidence type="ECO:0000313" key="5">
    <source>
        <dbReference type="Proteomes" id="UP000553632"/>
    </source>
</evidence>
<comment type="caution">
    <text evidence="4">The sequence shown here is derived from an EMBL/GenBank/DDBJ whole genome shotgun (WGS) entry which is preliminary data.</text>
</comment>
<evidence type="ECO:0000256" key="2">
    <source>
        <dbReference type="ARBA" id="ARBA00023315"/>
    </source>
</evidence>
<feature type="non-terminal residue" evidence="4">
    <location>
        <position position="231"/>
    </location>
</feature>
<dbReference type="PANTHER" id="PTHR43072:SF23">
    <property type="entry name" value="UPF0039 PROTEIN C11D3.02C"/>
    <property type="match status" value="1"/>
</dbReference>
<keyword evidence="1" id="KW-0808">Transferase</keyword>
<dbReference type="GO" id="GO:0016747">
    <property type="term" value="F:acyltransferase activity, transferring groups other than amino-acyl groups"/>
    <property type="evidence" value="ECO:0007669"/>
    <property type="project" value="InterPro"/>
</dbReference>
<organism evidence="4 5">
    <name type="scientific">Perkinsus olseni</name>
    <name type="common">Perkinsus atlanticus</name>
    <dbReference type="NCBI Taxonomy" id="32597"/>
    <lineage>
        <taxon>Eukaryota</taxon>
        <taxon>Sar</taxon>
        <taxon>Alveolata</taxon>
        <taxon>Perkinsozoa</taxon>
        <taxon>Perkinsea</taxon>
        <taxon>Perkinsida</taxon>
        <taxon>Perkinsidae</taxon>
        <taxon>Perkinsus</taxon>
    </lineage>
</organism>
<evidence type="ECO:0000256" key="1">
    <source>
        <dbReference type="ARBA" id="ARBA00022679"/>
    </source>
</evidence>
<sequence length="231" mass="26273">VVVASLGYGIVTRPQHERWVYIFDVIVEANWRRRGIATEMIRRLLAYIKRAWPRVTGAYLGVLPLNGPAQRVYKRIGFVHRGEPARFREGVGSLFGVGTFEALAPISRKAEIMVASLKYGFVTRPQHERWVYIFAVRVEIKGGWPQVAGAYLGVLEDNEPAKRLYERIGFVHRGEVYILNETTLTLGYVFPFHSSPADNLPKDLVRQGVPLPRTNDLVGRRLFDVLFAHDS</sequence>
<gene>
    <name evidence="4" type="ORF">FOZ63_026814</name>
</gene>
<reference evidence="4 5" key="1">
    <citation type="submission" date="2020-04" db="EMBL/GenBank/DDBJ databases">
        <title>Perkinsus olseni comparative genomics.</title>
        <authorList>
            <person name="Bogema D.R."/>
        </authorList>
    </citation>
    <scope>NUCLEOTIDE SEQUENCE [LARGE SCALE GENOMIC DNA]</scope>
    <source>
        <strain evidence="4 5">ATCC PRA-207</strain>
    </source>
</reference>
<feature type="non-terminal residue" evidence="4">
    <location>
        <position position="1"/>
    </location>
</feature>
<accession>A0A7J6UDR3</accession>
<dbReference type="PANTHER" id="PTHR43072">
    <property type="entry name" value="N-ACETYLTRANSFERASE"/>
    <property type="match status" value="1"/>
</dbReference>
<dbReference type="Gene3D" id="3.40.630.30">
    <property type="match status" value="2"/>
</dbReference>
<feature type="domain" description="N-acetyltransferase" evidence="3">
    <location>
        <begin position="1"/>
        <end position="107"/>
    </location>
</feature>